<proteinExistence type="inferred from homology"/>
<dbReference type="Pfam" id="PF01464">
    <property type="entry name" value="SLT"/>
    <property type="match status" value="1"/>
</dbReference>
<organism evidence="5 6">
    <name type="scientific">Pseudosulfitobacter pseudonitzschiae</name>
    <dbReference type="NCBI Taxonomy" id="1402135"/>
    <lineage>
        <taxon>Bacteria</taxon>
        <taxon>Pseudomonadati</taxon>
        <taxon>Pseudomonadota</taxon>
        <taxon>Alphaproteobacteria</taxon>
        <taxon>Rhodobacterales</taxon>
        <taxon>Roseobacteraceae</taxon>
        <taxon>Pseudosulfitobacter</taxon>
    </lineage>
</organism>
<evidence type="ECO:0000256" key="3">
    <source>
        <dbReference type="SAM" id="SignalP"/>
    </source>
</evidence>
<comment type="similarity">
    <text evidence="1">Belongs to the transglycosylase Slt family.</text>
</comment>
<evidence type="ECO:0000313" key="6">
    <source>
        <dbReference type="Proteomes" id="UP000027746"/>
    </source>
</evidence>
<dbReference type="CDD" id="cd00254">
    <property type="entry name" value="LT-like"/>
    <property type="match status" value="1"/>
</dbReference>
<reference evidence="5 6" key="1">
    <citation type="submission" date="2014-01" db="EMBL/GenBank/DDBJ databases">
        <title>Sulfitobacter sp. H3 (MCCC 1A00686) Genome Sequencing.</title>
        <authorList>
            <person name="Lai Q."/>
            <person name="Hong Z."/>
        </authorList>
    </citation>
    <scope>NUCLEOTIDE SEQUENCE [LARGE SCALE GENOMIC DNA]</scope>
    <source>
        <strain evidence="5 6">H3</strain>
    </source>
</reference>
<comment type="similarity">
    <text evidence="2">Belongs to the virb1 family.</text>
</comment>
<protein>
    <recommendedName>
        <fullName evidence="4">Transglycosylase SLT domain-containing protein</fullName>
    </recommendedName>
</protein>
<dbReference type="InterPro" id="IPR008258">
    <property type="entry name" value="Transglycosylase_SLT_dom_1"/>
</dbReference>
<dbReference type="Proteomes" id="UP000027746">
    <property type="component" value="Unassembled WGS sequence"/>
</dbReference>
<dbReference type="SUPFAM" id="SSF53955">
    <property type="entry name" value="Lysozyme-like"/>
    <property type="match status" value="1"/>
</dbReference>
<evidence type="ECO:0000313" key="5">
    <source>
        <dbReference type="EMBL" id="KEJ95809.1"/>
    </source>
</evidence>
<keyword evidence="6" id="KW-1185">Reference proteome</keyword>
<dbReference type="PANTHER" id="PTHR37423:SF2">
    <property type="entry name" value="MEMBRANE-BOUND LYTIC MUREIN TRANSGLYCOSYLASE C"/>
    <property type="match status" value="1"/>
</dbReference>
<feature type="chain" id="PRO_5001690154" description="Transglycosylase SLT domain-containing protein" evidence="3">
    <location>
        <begin position="25"/>
        <end position="300"/>
    </location>
</feature>
<dbReference type="EMBL" id="JAMD01000005">
    <property type="protein sequence ID" value="KEJ95809.1"/>
    <property type="molecule type" value="Genomic_DNA"/>
</dbReference>
<dbReference type="RefSeq" id="WP_051694317.1">
    <property type="nucleotide sequence ID" value="NZ_WKFG01000017.1"/>
</dbReference>
<gene>
    <name evidence="5" type="ORF">SUH3_20075</name>
</gene>
<name>A0A073J1C9_9RHOB</name>
<dbReference type="InterPro" id="IPR023346">
    <property type="entry name" value="Lysozyme-like_dom_sf"/>
</dbReference>
<feature type="domain" description="Transglycosylase SLT" evidence="4">
    <location>
        <begin position="56"/>
        <end position="149"/>
    </location>
</feature>
<dbReference type="PANTHER" id="PTHR37423">
    <property type="entry name" value="SOLUBLE LYTIC MUREIN TRANSGLYCOSYLASE-RELATED"/>
    <property type="match status" value="1"/>
</dbReference>
<comment type="caution">
    <text evidence="5">The sequence shown here is derived from an EMBL/GenBank/DDBJ whole genome shotgun (WGS) entry which is preliminary data.</text>
</comment>
<sequence length="300" mass="33017">MNRSGLKAICMALMVCLMPVGAVAENAQPGTLCSDGTLGSINCIRPQFFAFDTCQLIEDAARRHGLDAGFFARLLWQESRFDPHAISPAGAQGIAQFMPATAALRGLSDAFNPAEAMERSAHYLGELQRRYGNPGLAAVAYNGGERRADGFTQEDKGLVQETWEYVRIITGLGAEQWRDDPPDTHDFRLDAALPFMPACLALAKDRRITPLKSPQKPWSAQLAYGKTRAQAQANVKRLTAQCSSRVARETVEYVTVPNRVRGQPPYHLGRIGRDTKEDAEKICATLRRDGCLCRVLKHKG</sequence>
<feature type="signal peptide" evidence="3">
    <location>
        <begin position="1"/>
        <end position="24"/>
    </location>
</feature>
<evidence type="ECO:0000256" key="2">
    <source>
        <dbReference type="ARBA" id="ARBA00009387"/>
    </source>
</evidence>
<keyword evidence="3" id="KW-0732">Signal</keyword>
<accession>A0A073J1C9</accession>
<evidence type="ECO:0000256" key="1">
    <source>
        <dbReference type="ARBA" id="ARBA00007734"/>
    </source>
</evidence>
<evidence type="ECO:0000259" key="4">
    <source>
        <dbReference type="Pfam" id="PF01464"/>
    </source>
</evidence>
<dbReference type="AlphaFoldDB" id="A0A073J1C9"/>
<dbReference type="Gene3D" id="1.10.530.10">
    <property type="match status" value="1"/>
</dbReference>